<name>A0ABS2GSS9_9BURK</name>
<comment type="caution">
    <text evidence="2">The sequence shown here is derived from an EMBL/GenBank/DDBJ whole genome shotgun (WGS) entry which is preliminary data.</text>
</comment>
<keyword evidence="3" id="KW-1185">Reference proteome</keyword>
<evidence type="ECO:0000256" key="1">
    <source>
        <dbReference type="SAM" id="SignalP"/>
    </source>
</evidence>
<feature type="signal peptide" evidence="1">
    <location>
        <begin position="1"/>
        <end position="32"/>
    </location>
</feature>
<feature type="chain" id="PRO_5047447111" evidence="1">
    <location>
        <begin position="33"/>
        <end position="367"/>
    </location>
</feature>
<dbReference type="PROSITE" id="PS51318">
    <property type="entry name" value="TAT"/>
    <property type="match status" value="1"/>
</dbReference>
<evidence type="ECO:0000313" key="3">
    <source>
        <dbReference type="Proteomes" id="UP000777002"/>
    </source>
</evidence>
<evidence type="ECO:0000313" key="2">
    <source>
        <dbReference type="EMBL" id="MBM6928905.1"/>
    </source>
</evidence>
<keyword evidence="1" id="KW-0732">Signal</keyword>
<protein>
    <submittedName>
        <fullName evidence="2">Metal-dependent phosphohydrolase</fullName>
    </submittedName>
</protein>
<dbReference type="InterPro" id="IPR006311">
    <property type="entry name" value="TAT_signal"/>
</dbReference>
<organism evidence="2 3">
    <name type="scientific">Parasutterella secunda</name>
    <dbReference type="NCBI Taxonomy" id="626947"/>
    <lineage>
        <taxon>Bacteria</taxon>
        <taxon>Pseudomonadati</taxon>
        <taxon>Pseudomonadota</taxon>
        <taxon>Betaproteobacteria</taxon>
        <taxon>Burkholderiales</taxon>
        <taxon>Sutterellaceae</taxon>
        <taxon>Parasutterella</taxon>
    </lineage>
</organism>
<sequence length="367" mass="39679">MSDLSRRNFLHGSALIGVSVAAAAMTPMAAKAAAPKTARSLKEVLAMSDVDIAKNSEVVQSAYDTIVNVAKKIHNSSLRSTVLSILENPNPTIAEGNESQILSSLKKENLIAQNAQKVFPAISDSKHSPQPFWSAPGSGYGSHHAYPGGLATHTALNVVSAQALYENYRHINNLELDWDDAVGGEILHDLHKPWVFQWEKNHSCRVEQPLAGAGEHHVLSVAESIKRGINPSFVVAQACAHEHPSSKQGEALVVGWLKAASIIAGVDPVKYGLLAADLKTIPLPRRMEGYVVHLADHDWVISSSACQWSVQALKDLAKEQYGIAEESAFNSFRNYVLANLTAMRLYGILSSQGRKAFAADVARVVKL</sequence>
<dbReference type="Proteomes" id="UP000777002">
    <property type="component" value="Unassembled WGS sequence"/>
</dbReference>
<proteinExistence type="predicted"/>
<gene>
    <name evidence="2" type="ORF">H5985_06450</name>
</gene>
<reference evidence="2 3" key="1">
    <citation type="journal article" date="2021" name="Sci. Rep.">
        <title>The distribution of antibiotic resistance genes in chicken gut microbiota commensals.</title>
        <authorList>
            <person name="Juricova H."/>
            <person name="Matiasovicova J."/>
            <person name="Kubasova T."/>
            <person name="Cejkova D."/>
            <person name="Rychlik I."/>
        </authorList>
    </citation>
    <scope>NUCLEOTIDE SEQUENCE [LARGE SCALE GENOMIC DNA]</scope>
    <source>
        <strain evidence="2 3">An562</strain>
    </source>
</reference>
<dbReference type="EMBL" id="JACJKX010000011">
    <property type="protein sequence ID" value="MBM6928905.1"/>
    <property type="molecule type" value="Genomic_DNA"/>
</dbReference>
<accession>A0ABS2GSS9</accession>
<dbReference type="RefSeq" id="WP_205050495.1">
    <property type="nucleotide sequence ID" value="NZ_JACJKX010000011.1"/>
</dbReference>